<evidence type="ECO:0000313" key="3">
    <source>
        <dbReference type="Proteomes" id="UP000327118"/>
    </source>
</evidence>
<dbReference type="Pfam" id="PF00067">
    <property type="entry name" value="p450"/>
    <property type="match status" value="1"/>
</dbReference>
<dbReference type="AlphaFoldDB" id="A0A5N6Z906"/>
<keyword evidence="1" id="KW-0472">Membrane</keyword>
<dbReference type="GO" id="GO:0005506">
    <property type="term" value="F:iron ion binding"/>
    <property type="evidence" value="ECO:0007669"/>
    <property type="project" value="InterPro"/>
</dbReference>
<dbReference type="Proteomes" id="UP000327118">
    <property type="component" value="Unassembled WGS sequence"/>
</dbReference>
<protein>
    <recommendedName>
        <fullName evidence="4">Cytochrome P450</fullName>
    </recommendedName>
</protein>
<dbReference type="InterPro" id="IPR001128">
    <property type="entry name" value="Cyt_P450"/>
</dbReference>
<evidence type="ECO:0008006" key="4">
    <source>
        <dbReference type="Google" id="ProtNLM"/>
    </source>
</evidence>
<organism evidence="2 3">
    <name type="scientific">Aspergillus coremiiformis</name>
    <dbReference type="NCBI Taxonomy" id="138285"/>
    <lineage>
        <taxon>Eukaryota</taxon>
        <taxon>Fungi</taxon>
        <taxon>Dikarya</taxon>
        <taxon>Ascomycota</taxon>
        <taxon>Pezizomycotina</taxon>
        <taxon>Eurotiomycetes</taxon>
        <taxon>Eurotiomycetidae</taxon>
        <taxon>Eurotiales</taxon>
        <taxon>Aspergillaceae</taxon>
        <taxon>Aspergillus</taxon>
        <taxon>Aspergillus subgen. Circumdati</taxon>
    </lineage>
</organism>
<dbReference type="GO" id="GO:0004497">
    <property type="term" value="F:monooxygenase activity"/>
    <property type="evidence" value="ECO:0007669"/>
    <property type="project" value="InterPro"/>
</dbReference>
<sequence>MGESYLLLTPWVWIVISLLLTFMILRRKNKAMKVEGMHRNRQSLGETINALQDSTIAIRASKTGAATLKNLWRLNNPFVSDSVELQQFYRRALVKTFSRTNSDTWAAIAHSVSRSLSPLLQRRYGADGSYSITANIKDVSRHVTLVAVLKGLFDIDNVPIETLTYIGSEIHRLTVGKKQYDAGAAKPEYLPQDLQRSADRLIDILRDIFIEAKESNELARTILCSVSGTPDNFNPLNLLIPAFEAPWRGVYYTLLAVLQKGSHEPKDVLILRNCPAHQQPPAAALAIAYESLRLYPPIRRVRRDQQVDIEAIQRDARYWGPTALKFDSSRFLDETGEVDVSLIGPGSAWMPFAVGSMKCPSAGGHSARMMTMLTGEILRQIFPGNGMPQWYVDGPEWDSSARKGQTLRAGRDEYAGVYVVASVPGLDSTKETSL</sequence>
<proteinExistence type="predicted"/>
<feature type="transmembrane region" description="Helical" evidence="1">
    <location>
        <begin position="6"/>
        <end position="25"/>
    </location>
</feature>
<accession>A0A5N6Z906</accession>
<name>A0A5N6Z906_9EURO</name>
<keyword evidence="1" id="KW-1133">Transmembrane helix</keyword>
<reference evidence="3" key="1">
    <citation type="submission" date="2019-04" db="EMBL/GenBank/DDBJ databases">
        <title>Friends and foes A comparative genomics studyof 23 Aspergillus species from section Flavi.</title>
        <authorList>
            <consortium name="DOE Joint Genome Institute"/>
            <person name="Kjaerbolling I."/>
            <person name="Vesth T."/>
            <person name="Frisvad J.C."/>
            <person name="Nybo J.L."/>
            <person name="Theobald S."/>
            <person name="Kildgaard S."/>
            <person name="Isbrandt T."/>
            <person name="Kuo A."/>
            <person name="Sato A."/>
            <person name="Lyhne E.K."/>
            <person name="Kogle M.E."/>
            <person name="Wiebenga A."/>
            <person name="Kun R.S."/>
            <person name="Lubbers R.J."/>
            <person name="Makela M.R."/>
            <person name="Barry K."/>
            <person name="Chovatia M."/>
            <person name="Clum A."/>
            <person name="Daum C."/>
            <person name="Haridas S."/>
            <person name="He G."/>
            <person name="LaButti K."/>
            <person name="Lipzen A."/>
            <person name="Mondo S."/>
            <person name="Riley R."/>
            <person name="Salamov A."/>
            <person name="Simmons B.A."/>
            <person name="Magnuson J.K."/>
            <person name="Henrissat B."/>
            <person name="Mortensen U.H."/>
            <person name="Larsen T.O."/>
            <person name="Devries R.P."/>
            <person name="Grigoriev I.V."/>
            <person name="Machida M."/>
            <person name="Baker S.E."/>
            <person name="Andersen M.R."/>
        </authorList>
    </citation>
    <scope>NUCLEOTIDE SEQUENCE [LARGE SCALE GENOMIC DNA]</scope>
    <source>
        <strain evidence="3">CBS 553.77</strain>
    </source>
</reference>
<dbReference type="OrthoDB" id="1470350at2759"/>
<keyword evidence="1" id="KW-0812">Transmembrane</keyword>
<evidence type="ECO:0000313" key="2">
    <source>
        <dbReference type="EMBL" id="KAE8354151.1"/>
    </source>
</evidence>
<dbReference type="Gene3D" id="1.10.630.10">
    <property type="entry name" value="Cytochrome P450"/>
    <property type="match status" value="1"/>
</dbReference>
<dbReference type="GO" id="GO:0020037">
    <property type="term" value="F:heme binding"/>
    <property type="evidence" value="ECO:0007669"/>
    <property type="project" value="InterPro"/>
</dbReference>
<dbReference type="EMBL" id="ML739079">
    <property type="protein sequence ID" value="KAE8354151.1"/>
    <property type="molecule type" value="Genomic_DNA"/>
</dbReference>
<evidence type="ECO:0000256" key="1">
    <source>
        <dbReference type="SAM" id="Phobius"/>
    </source>
</evidence>
<dbReference type="InterPro" id="IPR036396">
    <property type="entry name" value="Cyt_P450_sf"/>
</dbReference>
<dbReference type="GO" id="GO:0016705">
    <property type="term" value="F:oxidoreductase activity, acting on paired donors, with incorporation or reduction of molecular oxygen"/>
    <property type="evidence" value="ECO:0007669"/>
    <property type="project" value="InterPro"/>
</dbReference>
<dbReference type="SUPFAM" id="SSF48264">
    <property type="entry name" value="Cytochrome P450"/>
    <property type="match status" value="1"/>
</dbReference>
<keyword evidence="3" id="KW-1185">Reference proteome</keyword>
<gene>
    <name evidence="2" type="ORF">BDV28DRAFT_92057</name>
</gene>